<dbReference type="InterPro" id="IPR007695">
    <property type="entry name" value="DNA_mismatch_repair_MutS-lik_N"/>
</dbReference>
<dbReference type="InterPro" id="IPR007696">
    <property type="entry name" value="DNA_mismatch_repair_MutS_core"/>
</dbReference>
<evidence type="ECO:0000259" key="8">
    <source>
        <dbReference type="PROSITE" id="PS00486"/>
    </source>
</evidence>
<reference evidence="9" key="1">
    <citation type="submission" date="2018-10" db="EMBL/GenBank/DDBJ databases">
        <title>Hidden diversity of soil giant viruses.</title>
        <authorList>
            <person name="Schulz F."/>
            <person name="Alteio L."/>
            <person name="Goudeau D."/>
            <person name="Ryan E.M."/>
            <person name="Malmstrom R.R."/>
            <person name="Blanchard J."/>
            <person name="Woyke T."/>
        </authorList>
    </citation>
    <scope>NUCLEOTIDE SEQUENCE</scope>
    <source>
        <strain evidence="9">EDV1</strain>
    </source>
</reference>
<dbReference type="SMART" id="SM00534">
    <property type="entry name" value="MUTSac"/>
    <property type="match status" value="1"/>
</dbReference>
<evidence type="ECO:0000256" key="3">
    <source>
        <dbReference type="ARBA" id="ARBA00022763"/>
    </source>
</evidence>
<evidence type="ECO:0000256" key="7">
    <source>
        <dbReference type="SAM" id="MobiDB-lite"/>
    </source>
</evidence>
<feature type="compositionally biased region" description="Basic and acidic residues" evidence="7">
    <location>
        <begin position="1101"/>
        <end position="1125"/>
    </location>
</feature>
<keyword evidence="3" id="KW-0227">DNA damage</keyword>
<feature type="non-terminal residue" evidence="9">
    <location>
        <position position="1"/>
    </location>
</feature>
<dbReference type="CDD" id="cd00085">
    <property type="entry name" value="HNHc"/>
    <property type="match status" value="1"/>
</dbReference>
<evidence type="ECO:0000256" key="2">
    <source>
        <dbReference type="ARBA" id="ARBA00022741"/>
    </source>
</evidence>
<dbReference type="SUPFAM" id="SSF53150">
    <property type="entry name" value="DNA repair protein MutS, domain II"/>
    <property type="match status" value="1"/>
</dbReference>
<dbReference type="InterPro" id="IPR016151">
    <property type="entry name" value="DNA_mismatch_repair_MutS_N"/>
</dbReference>
<evidence type="ECO:0000256" key="4">
    <source>
        <dbReference type="ARBA" id="ARBA00022840"/>
    </source>
</evidence>
<dbReference type="GO" id="GO:0006298">
    <property type="term" value="P:mismatch repair"/>
    <property type="evidence" value="ECO:0007669"/>
    <property type="project" value="InterPro"/>
</dbReference>
<feature type="region of interest" description="Disordered" evidence="7">
    <location>
        <begin position="962"/>
        <end position="1152"/>
    </location>
</feature>
<dbReference type="SMART" id="SM00533">
    <property type="entry name" value="MUTSd"/>
    <property type="match status" value="1"/>
</dbReference>
<dbReference type="InterPro" id="IPR045076">
    <property type="entry name" value="MutS"/>
</dbReference>
<evidence type="ECO:0000256" key="1">
    <source>
        <dbReference type="ARBA" id="ARBA00006271"/>
    </source>
</evidence>
<dbReference type="Pfam" id="PF01624">
    <property type="entry name" value="MutS_I"/>
    <property type="match status" value="1"/>
</dbReference>
<dbReference type="GO" id="GO:0005524">
    <property type="term" value="F:ATP binding"/>
    <property type="evidence" value="ECO:0007669"/>
    <property type="project" value="UniProtKB-KW"/>
</dbReference>
<dbReference type="Gene3D" id="3.40.50.300">
    <property type="entry name" value="P-loop containing nucleotide triphosphate hydrolases"/>
    <property type="match status" value="1"/>
</dbReference>
<evidence type="ECO:0000313" key="9">
    <source>
        <dbReference type="EMBL" id="AYV78915.1"/>
    </source>
</evidence>
<keyword evidence="5" id="KW-0238">DNA-binding</keyword>
<dbReference type="InterPro" id="IPR003615">
    <property type="entry name" value="HNH_nuc"/>
</dbReference>
<proteinExistence type="inferred from homology"/>
<dbReference type="PROSITE" id="PS00486">
    <property type="entry name" value="DNA_MISMATCH_REPAIR_2"/>
    <property type="match status" value="1"/>
</dbReference>
<dbReference type="InterPro" id="IPR000432">
    <property type="entry name" value="DNA_mismatch_repair_MutS_C"/>
</dbReference>
<dbReference type="InterPro" id="IPR027417">
    <property type="entry name" value="P-loop_NTPase"/>
</dbReference>
<keyword evidence="4" id="KW-0067">ATP-binding</keyword>
<feature type="compositionally biased region" description="Basic and acidic residues" evidence="7">
    <location>
        <begin position="1015"/>
        <end position="1054"/>
    </location>
</feature>
<feature type="compositionally biased region" description="Basic and acidic residues" evidence="7">
    <location>
        <begin position="972"/>
        <end position="989"/>
    </location>
</feature>
<evidence type="ECO:0000256" key="5">
    <source>
        <dbReference type="ARBA" id="ARBA00023125"/>
    </source>
</evidence>
<evidence type="ECO:0000256" key="6">
    <source>
        <dbReference type="ARBA" id="ARBA00023204"/>
    </source>
</evidence>
<keyword evidence="2" id="KW-0547">Nucleotide-binding</keyword>
<dbReference type="InterPro" id="IPR036678">
    <property type="entry name" value="MutS_con_dom_sf"/>
</dbReference>
<feature type="compositionally biased region" description="Basic and acidic residues" evidence="7">
    <location>
        <begin position="1134"/>
        <end position="1143"/>
    </location>
</feature>
<accession>A0A3G4ZVK0</accession>
<feature type="compositionally biased region" description="Low complexity" evidence="7">
    <location>
        <begin position="990"/>
        <end position="1014"/>
    </location>
</feature>
<organism evidence="9">
    <name type="scientific">Edafosvirus sp</name>
    <dbReference type="NCBI Taxonomy" id="2487765"/>
    <lineage>
        <taxon>Viruses</taxon>
        <taxon>Varidnaviria</taxon>
        <taxon>Bamfordvirae</taxon>
        <taxon>Nucleocytoviricota</taxon>
        <taxon>Megaviricetes</taxon>
        <taxon>Imitervirales</taxon>
        <taxon>Mimiviridae</taxon>
        <taxon>Klosneuvirinae</taxon>
    </lineage>
</organism>
<dbReference type="Pfam" id="PF05192">
    <property type="entry name" value="MutS_III"/>
    <property type="match status" value="1"/>
</dbReference>
<dbReference type="InterPro" id="IPR036187">
    <property type="entry name" value="DNA_mismatch_repair_MutS_sf"/>
</dbReference>
<feature type="domain" description="DNA mismatch repair proteins mutS family" evidence="8">
    <location>
        <begin position="733"/>
        <end position="749"/>
    </location>
</feature>
<keyword evidence="6" id="KW-0234">DNA repair</keyword>
<dbReference type="GO" id="GO:0030983">
    <property type="term" value="F:mismatched DNA binding"/>
    <property type="evidence" value="ECO:0007669"/>
    <property type="project" value="InterPro"/>
</dbReference>
<comment type="similarity">
    <text evidence="1">Belongs to the DNA mismatch repair MutS family.</text>
</comment>
<sequence>SEISELLNIIYTRKDKSINKIDEKNPYMLGFPVVSLHKYMKVLVDNGFTVIIVDQVTPPPNPRREVTGIYSPGTYVQNVLTPDANYIVSLYVEEEIQKNGKPIICVGMSALDLTTGKSIINEAISVHGDEKYALDEAIRFINSLNPKEILISHSSPKLAECMRKENLIAYLELDNKMYHYTNSTEGYFFKLSYQNEFLLKIYSNKEELGMLSALEYLDLDRMPYCAVSFIIMLDFAYQHNDKITKQLQKPTLYDNQHHLILGNNALFQLNILESNSYEFSNNRFKSLFDVINNTSTAMGKRALKSRLLFPLISPQELNVMYDYVEEMIKEKKYSNYELKLREIVDIERLNRKMIILSLHPYELADFIHSLTQIESIIQIMGEHKIFKNMIPNKIIIQQLKSFLKKCDEMFNVVEMKKQNLTDITVSFFRKGICDEIDQIQNEINNNMSFMDSLCNILSEFVADGDKPKPKYKPFNNNPNPQDNVKIELKRNDRDGYYLCLTKLRATNLKKNFASIPFVQIGNYQLNTREVIFKDLGGNSKIYFPDLNSKSDELENLQDQLKKVCYENYIKTLRVFIKEYDPLFQAMTAFISMVDMVKSNAKTAVFYNYRKPIIKHTKGYGFVDCKALRHPIIERILDGYEYVPHDISLGQDMKGMLLFGLNACGKSSLMKALGLSIIMAQAGMFVAASDFVFSPYSALYARITGNDNIFKGLSSFALEMTELRSILKRAGPTTLVIGDEVCRGTEHVSGNAIVAATIINLQKSTASFIFATHLHGIADMKRIKELPSIKSYHLTVEYDEDEDILIYDRKLKEGAGEPIYGVLVAKKIIGDKDFIKLAQEITNELMGTPSQLLSKKTSKYNSKIVIDECKMCFKKYKDNGDHTSNFDTHHINFQKDCKEGFVVEKPHLKKNDEANLVVLCKECHFRVHNDPSIKIKGYVQTSNGPKLMVEYLEVSEADKLKNNSQKLITDSEDSNKSKDADKSIDSKDTNKSNNQIITKNKIIKINKSSESPKSNENNKSDETKSDDNNSTDEIKNTKDEKIKEPENTFEDKVDETSSDSPEEPIVPAKKTTKQNSIKKSIKSKKPTKISNVKNAKKTAKAKAKEKDVKPDESDCDSSDKPVEKPKKEKAKKEVKKVAKKEAKKKDVKNKKTK</sequence>
<name>A0A3G4ZVK0_9VIRU</name>
<dbReference type="PANTHER" id="PTHR11361">
    <property type="entry name" value="DNA MISMATCH REPAIR PROTEIN MUTS FAMILY MEMBER"/>
    <property type="match status" value="1"/>
</dbReference>
<dbReference type="SUPFAM" id="SSF52540">
    <property type="entry name" value="P-loop containing nucleoside triphosphate hydrolases"/>
    <property type="match status" value="1"/>
</dbReference>
<dbReference type="Gene3D" id="3.40.1170.10">
    <property type="entry name" value="DNA repair protein MutS, domain I"/>
    <property type="match status" value="1"/>
</dbReference>
<gene>
    <name evidence="9" type="ORF">Edafosvirus49_1</name>
</gene>
<dbReference type="SUPFAM" id="SSF55271">
    <property type="entry name" value="DNA repair protein MutS, domain I"/>
    <property type="match status" value="1"/>
</dbReference>
<dbReference type="SUPFAM" id="SSF48334">
    <property type="entry name" value="DNA repair protein MutS, domain III"/>
    <property type="match status" value="1"/>
</dbReference>
<dbReference type="EMBL" id="MK072114">
    <property type="protein sequence ID" value="AYV78915.1"/>
    <property type="molecule type" value="Genomic_DNA"/>
</dbReference>
<dbReference type="Gene3D" id="1.10.1420.10">
    <property type="match status" value="1"/>
</dbReference>
<dbReference type="Pfam" id="PF00488">
    <property type="entry name" value="MutS_V"/>
    <property type="match status" value="1"/>
</dbReference>
<dbReference type="PANTHER" id="PTHR11361:SF34">
    <property type="entry name" value="DNA MISMATCH REPAIR PROTEIN MSH1, MITOCHONDRIAL"/>
    <property type="match status" value="1"/>
</dbReference>
<protein>
    <submittedName>
        <fullName evidence="9">DNA mismatch repair ATPase</fullName>
    </submittedName>
</protein>
<dbReference type="GO" id="GO:0140664">
    <property type="term" value="F:ATP-dependent DNA damage sensor activity"/>
    <property type="evidence" value="ECO:0007669"/>
    <property type="project" value="InterPro"/>
</dbReference>